<reference evidence="2" key="1">
    <citation type="submission" date="2025-08" db="UniProtKB">
        <authorList>
            <consortium name="RefSeq"/>
        </authorList>
    </citation>
    <scope>IDENTIFICATION</scope>
    <source>
        <tissue evidence="2">Muscle</tissue>
    </source>
</reference>
<sequence length="250" mass="26629">MLELWLSGKQWPRGLPRLREPLPGCTAPSRIGASTLSLRSWRSGGAAAAADSARLGHLSSLSLTQTSLLQLSSIAIGLTQRAGTSGERRAHWLRGARRSCSDYHISASPPPGATDRSASPRERIRAPRGHLLGAPPRSPDARAARLLWLLASLSCSSSSLSSSSSACPLPRSFPAAPPAPWPPVALLLRPALLGSPQSGWPCCARGSLFCRRWRVAGWISPLIRVVSSQPASGLVCMDWLLQSPKRSEDA</sequence>
<name>A0A8B7R8E3_HIPAR</name>
<accession>A0A8B7R8E3</accession>
<dbReference type="RefSeq" id="XP_019496962.1">
    <property type="nucleotide sequence ID" value="XM_019641417.1"/>
</dbReference>
<keyword evidence="1" id="KW-1185">Reference proteome</keyword>
<evidence type="ECO:0000313" key="2">
    <source>
        <dbReference type="RefSeq" id="XP_019496962.1"/>
    </source>
</evidence>
<dbReference type="OrthoDB" id="9838385at2759"/>
<gene>
    <name evidence="2" type="primary">LOC109382112</name>
</gene>
<dbReference type="Proteomes" id="UP000694851">
    <property type="component" value="Unplaced"/>
</dbReference>
<dbReference type="GeneID" id="109382112"/>
<protein>
    <submittedName>
        <fullName evidence="2">Uncharacterized protein LOC109382112</fullName>
    </submittedName>
</protein>
<proteinExistence type="predicted"/>
<organism evidence="1 2">
    <name type="scientific">Hipposideros armiger</name>
    <name type="common">Great Himalayan leaf-nosed bat</name>
    <dbReference type="NCBI Taxonomy" id="186990"/>
    <lineage>
        <taxon>Eukaryota</taxon>
        <taxon>Metazoa</taxon>
        <taxon>Chordata</taxon>
        <taxon>Craniata</taxon>
        <taxon>Vertebrata</taxon>
        <taxon>Euteleostomi</taxon>
        <taxon>Mammalia</taxon>
        <taxon>Eutheria</taxon>
        <taxon>Laurasiatheria</taxon>
        <taxon>Chiroptera</taxon>
        <taxon>Yinpterochiroptera</taxon>
        <taxon>Rhinolophoidea</taxon>
        <taxon>Hipposideridae</taxon>
        <taxon>Hipposideros</taxon>
    </lineage>
</organism>
<evidence type="ECO:0000313" key="1">
    <source>
        <dbReference type="Proteomes" id="UP000694851"/>
    </source>
</evidence>
<dbReference type="KEGG" id="hai:109382112"/>
<dbReference type="AlphaFoldDB" id="A0A8B7R8E3"/>